<proteinExistence type="predicted"/>
<reference evidence="1" key="1">
    <citation type="submission" date="2020-05" db="EMBL/GenBank/DDBJ databases">
        <authorList>
            <person name="Chiriac C."/>
            <person name="Salcher M."/>
            <person name="Ghai R."/>
            <person name="Kavagutti S V."/>
        </authorList>
    </citation>
    <scope>NUCLEOTIDE SEQUENCE</scope>
</reference>
<dbReference type="AlphaFoldDB" id="A0A6J7A099"/>
<name>A0A6J7A099_9ZZZZ</name>
<accession>A0A6J7A099</accession>
<evidence type="ECO:0000313" key="1">
    <source>
        <dbReference type="EMBL" id="CAB4826038.1"/>
    </source>
</evidence>
<gene>
    <name evidence="1" type="ORF">UFOPK3204_00503</name>
</gene>
<protein>
    <submittedName>
        <fullName evidence="1">Unannotated protein</fullName>
    </submittedName>
</protein>
<dbReference type="EMBL" id="CAFABK010000015">
    <property type="protein sequence ID" value="CAB4826038.1"/>
    <property type="molecule type" value="Genomic_DNA"/>
</dbReference>
<sequence length="120" mass="13874">MADKRIPFPEVFGDKLDQFTDWAVTLDRERIGRRIDLPFEEVVDFYHRLLPYVDDIMSYLRTRPVDNPSIEDINLVNLMKSLVEVSDAVEIYGQGVIPDAGDLRNYASRLDRDLVGSDRV</sequence>
<organism evidence="1">
    <name type="scientific">freshwater metagenome</name>
    <dbReference type="NCBI Taxonomy" id="449393"/>
    <lineage>
        <taxon>unclassified sequences</taxon>
        <taxon>metagenomes</taxon>
        <taxon>ecological metagenomes</taxon>
    </lineage>
</organism>